<keyword evidence="7 8" id="KW-0456">Lyase</keyword>
<dbReference type="GO" id="GO:0008686">
    <property type="term" value="F:3,4-dihydroxy-2-butanone-4-phosphate synthase activity"/>
    <property type="evidence" value="ECO:0007669"/>
    <property type="project" value="UniProtKB-EC"/>
</dbReference>
<reference evidence="9" key="1">
    <citation type="submission" date="2018-11" db="EMBL/GenBank/DDBJ databases">
        <title>Phylogenetic, genomic, and biogeographic characterization of a novel and ubiquitous marine invertebrate-associated Rickettsiales parasite, Candidatus Marinoinvertebrata rohwerii, gen. nov., sp. nov.</title>
        <authorList>
            <person name="Klinges J.G."/>
            <person name="Rosales S.M."/>
            <person name="Mcminds R."/>
            <person name="Shaver E.C."/>
            <person name="Shantz A."/>
            <person name="Peters E.C."/>
            <person name="Burkepile D.E."/>
            <person name="Silliman B.R."/>
            <person name="Vega Thurber R.L."/>
        </authorList>
    </citation>
    <scope>NUCLEOTIDE SEQUENCE [LARGE SCALE GENOMIC DNA]</scope>
    <source>
        <strain evidence="9">a_cerv_44</strain>
    </source>
</reference>
<dbReference type="GO" id="GO:0009231">
    <property type="term" value="P:riboflavin biosynthetic process"/>
    <property type="evidence" value="ECO:0007669"/>
    <property type="project" value="UniProtKB-UniPathway"/>
</dbReference>
<comment type="similarity">
    <text evidence="7">Belongs to the DHBP synthase family.</text>
</comment>
<evidence type="ECO:0000256" key="2">
    <source>
        <dbReference type="ARBA" id="ARBA00004904"/>
    </source>
</evidence>
<evidence type="ECO:0000256" key="6">
    <source>
        <dbReference type="ARBA" id="ARBA00022723"/>
    </source>
</evidence>
<comment type="function">
    <text evidence="1 7">Catalyzes the conversion of D-ribulose 5-phosphate to formate and 3,4-dihydroxy-2-butanone 4-phosphate.</text>
</comment>
<dbReference type="PANTHER" id="PTHR21327:SF18">
    <property type="entry name" value="3,4-DIHYDROXY-2-BUTANONE 4-PHOSPHATE SYNTHASE"/>
    <property type="match status" value="1"/>
</dbReference>
<keyword evidence="9" id="KW-1185">Reference proteome</keyword>
<dbReference type="GO" id="GO:0005829">
    <property type="term" value="C:cytosol"/>
    <property type="evidence" value="ECO:0007669"/>
    <property type="project" value="TreeGrafter"/>
</dbReference>
<evidence type="ECO:0000256" key="4">
    <source>
        <dbReference type="ARBA" id="ARBA00018836"/>
    </source>
</evidence>
<dbReference type="InterPro" id="IPR000422">
    <property type="entry name" value="DHBP_synthase_RibB"/>
</dbReference>
<protein>
    <recommendedName>
        <fullName evidence="4 7">3,4-dihydroxy-2-butanone 4-phosphate synthase</fullName>
        <shortName evidence="7">DHBP synthase</shortName>
        <ecNumber evidence="3 7">4.1.99.12</ecNumber>
    </recommendedName>
</protein>
<proteinExistence type="inferred from homology"/>
<comment type="catalytic activity">
    <reaction evidence="7">
        <text>D-ribulose 5-phosphate = (2S)-2-hydroxy-3-oxobutyl phosphate + formate + H(+)</text>
        <dbReference type="Rhea" id="RHEA:18457"/>
        <dbReference type="ChEBI" id="CHEBI:15378"/>
        <dbReference type="ChEBI" id="CHEBI:15740"/>
        <dbReference type="ChEBI" id="CHEBI:58121"/>
        <dbReference type="ChEBI" id="CHEBI:58830"/>
        <dbReference type="EC" id="4.1.99.12"/>
    </reaction>
</comment>
<accession>A0A3R9ZGP6</accession>
<dbReference type="RefSeq" id="WP_126044796.1">
    <property type="nucleotide sequence ID" value="NZ_RXFM01000044.1"/>
</dbReference>
<comment type="subunit">
    <text evidence="7">Homodimer.</text>
</comment>
<comment type="cofactor">
    <cofactor evidence="7">
        <name>Mg(2+)</name>
        <dbReference type="ChEBI" id="CHEBI:18420"/>
    </cofactor>
    <cofactor evidence="7">
        <name>Mn(2+)</name>
        <dbReference type="ChEBI" id="CHEBI:29035"/>
    </cofactor>
    <text evidence="7">Binds 2 divalent metal cations per subunit. Magnesium or manganese.</text>
</comment>
<evidence type="ECO:0000256" key="1">
    <source>
        <dbReference type="ARBA" id="ARBA00002284"/>
    </source>
</evidence>
<keyword evidence="5 7" id="KW-0686">Riboflavin biosynthesis</keyword>
<keyword evidence="7" id="KW-0460">Magnesium</keyword>
<keyword evidence="6 7" id="KW-0479">Metal-binding</keyword>
<comment type="caution">
    <text evidence="8">The sequence shown here is derived from an EMBL/GenBank/DDBJ whole genome shotgun (WGS) entry which is preliminary data.</text>
</comment>
<dbReference type="AlphaFoldDB" id="A0A3R9ZGP6"/>
<sequence length="202" mass="22754">MFDSIDEIIEEAKLGKPFIITDDEDRENEGDIIFPAQFITEELIRLMIMHARGLICVAINQNIADKFDLKLHPRRNVAKFETAFTYSIDSKKGGSTGMSAYDKTNTIRNLVNEGSTVDDFKVPGHVFPVIARDKGVLERRGHTEAAIDIAKLANLKPIMVICEIINDDGTMARQNDLIKFSKKHGMKISSVEKLVDYIQNKN</sequence>
<dbReference type="OrthoDB" id="9793111at2"/>
<organism evidence="8 9">
    <name type="scientific">Candidatus Aquarickettsia rohweri</name>
    <dbReference type="NCBI Taxonomy" id="2602574"/>
    <lineage>
        <taxon>Bacteria</taxon>
        <taxon>Pseudomonadati</taxon>
        <taxon>Pseudomonadota</taxon>
        <taxon>Alphaproteobacteria</taxon>
        <taxon>Rickettsiales</taxon>
        <taxon>Candidatus Midichloriaceae</taxon>
        <taxon>Candidatus Aquarickettsia</taxon>
    </lineage>
</organism>
<dbReference type="GO" id="GO:0046872">
    <property type="term" value="F:metal ion binding"/>
    <property type="evidence" value="ECO:0007669"/>
    <property type="project" value="UniProtKB-KW"/>
</dbReference>
<evidence type="ECO:0000313" key="8">
    <source>
        <dbReference type="EMBL" id="RST66236.1"/>
    </source>
</evidence>
<dbReference type="UniPathway" id="UPA00275">
    <property type="reaction ID" value="UER00399"/>
</dbReference>
<evidence type="ECO:0000256" key="3">
    <source>
        <dbReference type="ARBA" id="ARBA00012153"/>
    </source>
</evidence>
<dbReference type="SUPFAM" id="SSF55821">
    <property type="entry name" value="YrdC/RibB"/>
    <property type="match status" value="1"/>
</dbReference>
<gene>
    <name evidence="8" type="primary">ribB</name>
    <name evidence="8" type="ORF">EIC27_03720</name>
</gene>
<dbReference type="Pfam" id="PF00926">
    <property type="entry name" value="DHBP_synthase"/>
    <property type="match status" value="1"/>
</dbReference>
<dbReference type="EC" id="4.1.99.12" evidence="3 7"/>
<evidence type="ECO:0000256" key="7">
    <source>
        <dbReference type="RuleBase" id="RU003843"/>
    </source>
</evidence>
<keyword evidence="7" id="KW-0464">Manganese</keyword>
<dbReference type="NCBIfam" id="TIGR00506">
    <property type="entry name" value="ribB"/>
    <property type="match status" value="1"/>
</dbReference>
<dbReference type="EMBL" id="RXFM01000044">
    <property type="protein sequence ID" value="RST66236.1"/>
    <property type="molecule type" value="Genomic_DNA"/>
</dbReference>
<name>A0A3R9ZGP6_9RICK</name>
<evidence type="ECO:0000256" key="5">
    <source>
        <dbReference type="ARBA" id="ARBA00022619"/>
    </source>
</evidence>
<dbReference type="InterPro" id="IPR017945">
    <property type="entry name" value="DHBP_synth_RibB-like_a/b_dom"/>
</dbReference>
<dbReference type="Proteomes" id="UP000279470">
    <property type="component" value="Unassembled WGS sequence"/>
</dbReference>
<dbReference type="Gene3D" id="3.90.870.10">
    <property type="entry name" value="DHBP synthase"/>
    <property type="match status" value="1"/>
</dbReference>
<evidence type="ECO:0000313" key="9">
    <source>
        <dbReference type="Proteomes" id="UP000279470"/>
    </source>
</evidence>
<comment type="pathway">
    <text evidence="2 7">Cofactor biosynthesis; riboflavin biosynthesis; 2-hydroxy-3-oxobutyl phosphate from D-ribulose 5-phosphate: step 1/1.</text>
</comment>
<dbReference type="PANTHER" id="PTHR21327">
    <property type="entry name" value="GTP CYCLOHYDROLASE II-RELATED"/>
    <property type="match status" value="1"/>
</dbReference>
<dbReference type="GO" id="GO:0003935">
    <property type="term" value="F:GTP cyclohydrolase II activity"/>
    <property type="evidence" value="ECO:0007669"/>
    <property type="project" value="TreeGrafter"/>
</dbReference>